<evidence type="ECO:0008006" key="3">
    <source>
        <dbReference type="Google" id="ProtNLM"/>
    </source>
</evidence>
<dbReference type="Gene3D" id="3.40.50.150">
    <property type="entry name" value="Vaccinia Virus protein VP39"/>
    <property type="match status" value="1"/>
</dbReference>
<keyword evidence="2" id="KW-1185">Reference proteome</keyword>
<sequence length="280" mass="30748">MLSMFYIGTVPLRTEDAYVANDEQDAPKLDTSIPQTARIWNYLLGGKDNFAADRAVGEQILVGQPALAENARLSRQFLVRVVRYLAGEAGVRQFLDVGTGLPTANNTHEVAQSVAPDSKIVYVDNDPLVLVHARALLTSSPEGVTDYVDADLYDTKTVLTEAARTLDFSQPVAILFMGVLGHVKEDETALGIVRSLLDAVPSGSYFAMYDGTDLSPEVVEAARLWNLSAVPQYHLRSPERMARFFEGLELVEPGLGPVTKWRPEVEMHEIDQYGAVGRKP</sequence>
<accession>A0A8J4DR71</accession>
<dbReference type="InterPro" id="IPR029063">
    <property type="entry name" value="SAM-dependent_MTases_sf"/>
</dbReference>
<name>A0A8J4DR71_9ACTN</name>
<dbReference type="InterPro" id="IPR006764">
    <property type="entry name" value="SAM_dep_MeTrfase_SAV2177_type"/>
</dbReference>
<dbReference type="PIRSF" id="PIRSF017393">
    <property type="entry name" value="MTase_SAV2177"/>
    <property type="match status" value="1"/>
</dbReference>
<dbReference type="Proteomes" id="UP000619260">
    <property type="component" value="Unassembled WGS sequence"/>
</dbReference>
<dbReference type="SUPFAM" id="SSF53335">
    <property type="entry name" value="S-adenosyl-L-methionine-dependent methyltransferases"/>
    <property type="match status" value="1"/>
</dbReference>
<evidence type="ECO:0000313" key="2">
    <source>
        <dbReference type="Proteomes" id="UP000619260"/>
    </source>
</evidence>
<dbReference type="EMBL" id="BOPF01000012">
    <property type="protein sequence ID" value="GIJ46766.1"/>
    <property type="molecule type" value="Genomic_DNA"/>
</dbReference>
<organism evidence="1 2">
    <name type="scientific">Virgisporangium aliadipatigenens</name>
    <dbReference type="NCBI Taxonomy" id="741659"/>
    <lineage>
        <taxon>Bacteria</taxon>
        <taxon>Bacillati</taxon>
        <taxon>Actinomycetota</taxon>
        <taxon>Actinomycetes</taxon>
        <taxon>Micromonosporales</taxon>
        <taxon>Micromonosporaceae</taxon>
        <taxon>Virgisporangium</taxon>
    </lineage>
</organism>
<reference evidence="1" key="1">
    <citation type="submission" date="2021-01" db="EMBL/GenBank/DDBJ databases">
        <title>Whole genome shotgun sequence of Virgisporangium aliadipatigenens NBRC 105644.</title>
        <authorList>
            <person name="Komaki H."/>
            <person name="Tamura T."/>
        </authorList>
    </citation>
    <scope>NUCLEOTIDE SEQUENCE</scope>
    <source>
        <strain evidence="1">NBRC 105644</strain>
    </source>
</reference>
<dbReference type="Pfam" id="PF04672">
    <property type="entry name" value="Methyltransf_19"/>
    <property type="match status" value="1"/>
</dbReference>
<gene>
    <name evidence="1" type="ORF">Val02_36520</name>
</gene>
<comment type="caution">
    <text evidence="1">The sequence shown here is derived from an EMBL/GenBank/DDBJ whole genome shotgun (WGS) entry which is preliminary data.</text>
</comment>
<proteinExistence type="predicted"/>
<evidence type="ECO:0000313" key="1">
    <source>
        <dbReference type="EMBL" id="GIJ46766.1"/>
    </source>
</evidence>
<dbReference type="AlphaFoldDB" id="A0A8J4DR71"/>
<protein>
    <recommendedName>
        <fullName evidence="3">S-adenosyl methyltransferase</fullName>
    </recommendedName>
</protein>